<keyword evidence="4" id="KW-1185">Reference proteome</keyword>
<dbReference type="Proteomes" id="UP000791440">
    <property type="component" value="Unassembled WGS sequence"/>
</dbReference>
<organism evidence="3 4">
    <name type="scientific">Manduca sexta</name>
    <name type="common">Tobacco hawkmoth</name>
    <name type="synonym">Tobacco hornworm</name>
    <dbReference type="NCBI Taxonomy" id="7130"/>
    <lineage>
        <taxon>Eukaryota</taxon>
        <taxon>Metazoa</taxon>
        <taxon>Ecdysozoa</taxon>
        <taxon>Arthropoda</taxon>
        <taxon>Hexapoda</taxon>
        <taxon>Insecta</taxon>
        <taxon>Pterygota</taxon>
        <taxon>Neoptera</taxon>
        <taxon>Endopterygota</taxon>
        <taxon>Lepidoptera</taxon>
        <taxon>Glossata</taxon>
        <taxon>Ditrysia</taxon>
        <taxon>Bombycoidea</taxon>
        <taxon>Sphingidae</taxon>
        <taxon>Sphinginae</taxon>
        <taxon>Sphingini</taxon>
        <taxon>Manduca</taxon>
    </lineage>
</organism>
<keyword evidence="2" id="KW-1133">Transmembrane helix</keyword>
<dbReference type="EMBL" id="JH668868">
    <property type="protein sequence ID" value="KAG6462588.1"/>
    <property type="molecule type" value="Genomic_DNA"/>
</dbReference>
<dbReference type="AlphaFoldDB" id="A0A922CZ54"/>
<feature type="region of interest" description="Disordered" evidence="1">
    <location>
        <begin position="1"/>
        <end position="56"/>
    </location>
</feature>
<evidence type="ECO:0000313" key="3">
    <source>
        <dbReference type="EMBL" id="KAG6462588.1"/>
    </source>
</evidence>
<feature type="compositionally biased region" description="Polar residues" evidence="1">
    <location>
        <begin position="16"/>
        <end position="38"/>
    </location>
</feature>
<sequence length="196" mass="22306">MGCTSSAPTVAIPDANTASEETVNIEQKLQEKNINNQEKMSKEDQNETNDSNVLPKCDTISEPIQVFSHNKSLTDLRSLENMRENHEMENGEENNKDNTPVDTLHDDKISSLENIVKRVIESKVTENIMNHGGNSHNEDHNIEQTSQEHDSAITLQLNNILLTNIEDVEKAFLLVKVALFILRLIFFTFTFTFFRC</sequence>
<feature type="transmembrane region" description="Helical" evidence="2">
    <location>
        <begin position="171"/>
        <end position="194"/>
    </location>
</feature>
<accession>A0A922CZ54</accession>
<comment type="caution">
    <text evidence="3">The sequence shown here is derived from an EMBL/GenBank/DDBJ whole genome shotgun (WGS) entry which is preliminary data.</text>
</comment>
<gene>
    <name evidence="3" type="ORF">O3G_MSEX013355</name>
</gene>
<keyword evidence="2" id="KW-0812">Transmembrane</keyword>
<evidence type="ECO:0000256" key="2">
    <source>
        <dbReference type="SAM" id="Phobius"/>
    </source>
</evidence>
<evidence type="ECO:0000313" key="4">
    <source>
        <dbReference type="Proteomes" id="UP000791440"/>
    </source>
</evidence>
<keyword evidence="2" id="KW-0472">Membrane</keyword>
<protein>
    <submittedName>
        <fullName evidence="3">Uncharacterized protein</fullName>
    </submittedName>
</protein>
<evidence type="ECO:0000256" key="1">
    <source>
        <dbReference type="SAM" id="MobiDB-lite"/>
    </source>
</evidence>
<reference evidence="3" key="1">
    <citation type="journal article" date="2016" name="Insect Biochem. Mol. Biol.">
        <title>Multifaceted biological insights from a draft genome sequence of the tobacco hornworm moth, Manduca sexta.</title>
        <authorList>
            <person name="Kanost M.R."/>
            <person name="Arrese E.L."/>
            <person name="Cao X."/>
            <person name="Chen Y.R."/>
            <person name="Chellapilla S."/>
            <person name="Goldsmith M.R."/>
            <person name="Grosse-Wilde E."/>
            <person name="Heckel D.G."/>
            <person name="Herndon N."/>
            <person name="Jiang H."/>
            <person name="Papanicolaou A."/>
            <person name="Qu J."/>
            <person name="Soulages J.L."/>
            <person name="Vogel H."/>
            <person name="Walters J."/>
            <person name="Waterhouse R.M."/>
            <person name="Ahn S.J."/>
            <person name="Almeida F.C."/>
            <person name="An C."/>
            <person name="Aqrawi P."/>
            <person name="Bretschneider A."/>
            <person name="Bryant W.B."/>
            <person name="Bucks S."/>
            <person name="Chao H."/>
            <person name="Chevignon G."/>
            <person name="Christen J.M."/>
            <person name="Clarke D.F."/>
            <person name="Dittmer N.T."/>
            <person name="Ferguson L.C.F."/>
            <person name="Garavelou S."/>
            <person name="Gordon K.H.J."/>
            <person name="Gunaratna R.T."/>
            <person name="Han Y."/>
            <person name="Hauser F."/>
            <person name="He Y."/>
            <person name="Heidel-Fischer H."/>
            <person name="Hirsh A."/>
            <person name="Hu Y."/>
            <person name="Jiang H."/>
            <person name="Kalra D."/>
            <person name="Klinner C."/>
            <person name="Konig C."/>
            <person name="Kovar C."/>
            <person name="Kroll A.R."/>
            <person name="Kuwar S.S."/>
            <person name="Lee S.L."/>
            <person name="Lehman R."/>
            <person name="Li K."/>
            <person name="Li Z."/>
            <person name="Liang H."/>
            <person name="Lovelace S."/>
            <person name="Lu Z."/>
            <person name="Mansfield J.H."/>
            <person name="McCulloch K.J."/>
            <person name="Mathew T."/>
            <person name="Morton B."/>
            <person name="Muzny D.M."/>
            <person name="Neunemann D."/>
            <person name="Ongeri F."/>
            <person name="Pauchet Y."/>
            <person name="Pu L.L."/>
            <person name="Pyrousis I."/>
            <person name="Rao X.J."/>
            <person name="Redding A."/>
            <person name="Roesel C."/>
            <person name="Sanchez-Gracia A."/>
            <person name="Schaack S."/>
            <person name="Shukla A."/>
            <person name="Tetreau G."/>
            <person name="Wang Y."/>
            <person name="Xiong G.H."/>
            <person name="Traut W."/>
            <person name="Walsh T.K."/>
            <person name="Worley K.C."/>
            <person name="Wu D."/>
            <person name="Wu W."/>
            <person name="Wu Y.Q."/>
            <person name="Zhang X."/>
            <person name="Zou Z."/>
            <person name="Zucker H."/>
            <person name="Briscoe A.D."/>
            <person name="Burmester T."/>
            <person name="Clem R.J."/>
            <person name="Feyereisen R."/>
            <person name="Grimmelikhuijzen C.J.P."/>
            <person name="Hamodrakas S.J."/>
            <person name="Hansson B.S."/>
            <person name="Huguet E."/>
            <person name="Jermiin L.S."/>
            <person name="Lan Q."/>
            <person name="Lehman H.K."/>
            <person name="Lorenzen M."/>
            <person name="Merzendorfer H."/>
            <person name="Michalopoulos I."/>
            <person name="Morton D.B."/>
            <person name="Muthukrishnan S."/>
            <person name="Oakeshott J.G."/>
            <person name="Palmer W."/>
            <person name="Park Y."/>
            <person name="Passarelli A.L."/>
            <person name="Rozas J."/>
            <person name="Schwartz L.M."/>
            <person name="Smith W."/>
            <person name="Southgate A."/>
            <person name="Vilcinskas A."/>
            <person name="Vogt R."/>
            <person name="Wang P."/>
            <person name="Werren J."/>
            <person name="Yu X.Q."/>
            <person name="Zhou J.J."/>
            <person name="Brown S.J."/>
            <person name="Scherer S.E."/>
            <person name="Richards S."/>
            <person name="Blissard G.W."/>
        </authorList>
    </citation>
    <scope>NUCLEOTIDE SEQUENCE</scope>
</reference>
<reference evidence="3" key="2">
    <citation type="submission" date="2020-12" db="EMBL/GenBank/DDBJ databases">
        <authorList>
            <person name="Kanost M."/>
        </authorList>
    </citation>
    <scope>NUCLEOTIDE SEQUENCE</scope>
</reference>
<name>A0A922CZ54_MANSE</name>
<proteinExistence type="predicted"/>